<sequence>MSSEHSSGPTENEEPRRTPGLKRIMFFTSSEYGQANVILAVAYELLLRRKYDIHIVSFEPLKNRIRELNKMTSSEDPDPARFHAVPIISPMEAVRRQGNIGPYPAGVRGALKTYRTTLPAIATAWDGSEYMAGYEWCLERIHSINPNIIVIDPLFSIGLEACKTAIRNYVVLSPNTFQDILRKQQPFFRQLCRYPAVSSGFPYPVPWSLVPANIYLKISIVFVLLTSPKMKELMRFRKSQNLPALPPVFNTWQMENHYLVPSIPETDFPCQIKDNVYPCGPILLPVPSVAEADAELEAWLGRNPTVLINLGSHIRMDNEMIKEFAVALKVLLDRHQDIQILWKLKTSGGLSLPSTKNEDKRQNDSAIKPKKESYTDTFDPTSLDAVSTEIQASRVNITEWMSVDPLAVLQSGHIICSVHHGGSNSFHEALSVGIPQIILPCWLDTFEFANRVEYLGIGVYGSRTAAPRVDAWEFSRALMRVLGEGEEGEDMRRRAKELATLCGGYGGRKRAAERVVEILEGL</sequence>
<feature type="compositionally biased region" description="Basic and acidic residues" evidence="2">
    <location>
        <begin position="356"/>
        <end position="374"/>
    </location>
</feature>
<dbReference type="KEGG" id="glz:GLAREA_01317"/>
<dbReference type="GO" id="GO:0016758">
    <property type="term" value="F:hexosyltransferase activity"/>
    <property type="evidence" value="ECO:0007669"/>
    <property type="project" value="UniProtKB-ARBA"/>
</dbReference>
<dbReference type="OMA" id="GANCFYE"/>
<evidence type="ECO:0000313" key="4">
    <source>
        <dbReference type="EMBL" id="EPE25405.1"/>
    </source>
</evidence>
<dbReference type="RefSeq" id="XP_008086724.1">
    <property type="nucleotide sequence ID" value="XM_008088533.1"/>
</dbReference>
<keyword evidence="1 4" id="KW-0808">Transferase</keyword>
<feature type="region of interest" description="Disordered" evidence="2">
    <location>
        <begin position="352"/>
        <end position="379"/>
    </location>
</feature>
<evidence type="ECO:0000256" key="1">
    <source>
        <dbReference type="ARBA" id="ARBA00022679"/>
    </source>
</evidence>
<dbReference type="AlphaFoldDB" id="S3CHS6"/>
<dbReference type="eggNOG" id="KOG1192">
    <property type="taxonomic scope" value="Eukaryota"/>
</dbReference>
<dbReference type="InterPro" id="IPR002213">
    <property type="entry name" value="UDP_glucos_trans"/>
</dbReference>
<proteinExistence type="predicted"/>
<keyword evidence="5" id="KW-1185">Reference proteome</keyword>
<protein>
    <submittedName>
        <fullName evidence="4">UDP-Glycosyltransferase/glycogen phosphorylase</fullName>
    </submittedName>
</protein>
<dbReference type="Pfam" id="PF06722">
    <property type="entry name" value="EryCIII-like_C"/>
    <property type="match status" value="1"/>
</dbReference>
<dbReference type="InterPro" id="IPR010610">
    <property type="entry name" value="EryCIII-like_C"/>
</dbReference>
<dbReference type="PANTHER" id="PTHR48050">
    <property type="entry name" value="STEROL 3-BETA-GLUCOSYLTRANSFERASE"/>
    <property type="match status" value="1"/>
</dbReference>
<dbReference type="OrthoDB" id="407298at2759"/>
<reference evidence="4 5" key="1">
    <citation type="journal article" date="2013" name="BMC Genomics">
        <title>Genomics-driven discovery of the pneumocandin biosynthetic gene cluster in the fungus Glarea lozoyensis.</title>
        <authorList>
            <person name="Chen L."/>
            <person name="Yue Q."/>
            <person name="Zhang X."/>
            <person name="Xiang M."/>
            <person name="Wang C."/>
            <person name="Li S."/>
            <person name="Che Y."/>
            <person name="Ortiz-Lopez F.J."/>
            <person name="Bills G.F."/>
            <person name="Liu X."/>
            <person name="An Z."/>
        </authorList>
    </citation>
    <scope>NUCLEOTIDE SEQUENCE [LARGE SCALE GENOMIC DNA]</scope>
    <source>
        <strain evidence="5">ATCC 20868 / MF5171</strain>
    </source>
</reference>
<name>S3CHS6_GLAL2</name>
<accession>S3CHS6</accession>
<evidence type="ECO:0000259" key="3">
    <source>
        <dbReference type="Pfam" id="PF06722"/>
    </source>
</evidence>
<dbReference type="Proteomes" id="UP000016922">
    <property type="component" value="Unassembled WGS sequence"/>
</dbReference>
<dbReference type="GO" id="GO:0008194">
    <property type="term" value="F:UDP-glycosyltransferase activity"/>
    <property type="evidence" value="ECO:0007669"/>
    <property type="project" value="InterPro"/>
</dbReference>
<gene>
    <name evidence="4" type="ORF">GLAREA_01317</name>
</gene>
<dbReference type="EMBL" id="KE145371">
    <property type="protein sequence ID" value="EPE25405.1"/>
    <property type="molecule type" value="Genomic_DNA"/>
</dbReference>
<evidence type="ECO:0000313" key="5">
    <source>
        <dbReference type="Proteomes" id="UP000016922"/>
    </source>
</evidence>
<feature type="domain" description="Erythromycin biosynthesis protein CIII-like C-terminal" evidence="3">
    <location>
        <begin position="415"/>
        <end position="497"/>
    </location>
</feature>
<dbReference type="Gene3D" id="3.40.50.2000">
    <property type="entry name" value="Glycogen Phosphorylase B"/>
    <property type="match status" value="2"/>
</dbReference>
<dbReference type="CDD" id="cd03784">
    <property type="entry name" value="GT1_Gtf-like"/>
    <property type="match status" value="1"/>
</dbReference>
<dbReference type="InterPro" id="IPR050426">
    <property type="entry name" value="Glycosyltransferase_28"/>
</dbReference>
<dbReference type="SUPFAM" id="SSF53756">
    <property type="entry name" value="UDP-Glycosyltransferase/glycogen phosphorylase"/>
    <property type="match status" value="1"/>
</dbReference>
<evidence type="ECO:0000256" key="2">
    <source>
        <dbReference type="SAM" id="MobiDB-lite"/>
    </source>
</evidence>
<dbReference type="GeneID" id="19460375"/>
<dbReference type="HOGENOM" id="CLU_031484_0_0_1"/>
<organism evidence="4 5">
    <name type="scientific">Glarea lozoyensis (strain ATCC 20868 / MF5171)</name>
    <dbReference type="NCBI Taxonomy" id="1116229"/>
    <lineage>
        <taxon>Eukaryota</taxon>
        <taxon>Fungi</taxon>
        <taxon>Dikarya</taxon>
        <taxon>Ascomycota</taxon>
        <taxon>Pezizomycotina</taxon>
        <taxon>Leotiomycetes</taxon>
        <taxon>Helotiales</taxon>
        <taxon>Helotiaceae</taxon>
        <taxon>Glarea</taxon>
    </lineage>
</organism>
<dbReference type="PANTHER" id="PTHR48050:SF13">
    <property type="entry name" value="STEROL 3-BETA-GLUCOSYLTRANSFERASE UGT80A2"/>
    <property type="match status" value="1"/>
</dbReference>